<organism evidence="2">
    <name type="scientific">Salix viminalis</name>
    <name type="common">Common osier</name>
    <name type="synonym">Basket willow</name>
    <dbReference type="NCBI Taxonomy" id="40686"/>
    <lineage>
        <taxon>Eukaryota</taxon>
        <taxon>Viridiplantae</taxon>
        <taxon>Streptophyta</taxon>
        <taxon>Embryophyta</taxon>
        <taxon>Tracheophyta</taxon>
        <taxon>Spermatophyta</taxon>
        <taxon>Magnoliopsida</taxon>
        <taxon>eudicotyledons</taxon>
        <taxon>Gunneridae</taxon>
        <taxon>Pentapetalae</taxon>
        <taxon>rosids</taxon>
        <taxon>fabids</taxon>
        <taxon>Malpighiales</taxon>
        <taxon>Salicaceae</taxon>
        <taxon>Saliceae</taxon>
        <taxon>Salix</taxon>
    </lineage>
</organism>
<gene>
    <name evidence="2" type="ORF">SVIM_LOCUS38962</name>
</gene>
<sequence>MADEVTRHSTSSSEPSPPVPAPPPPPRRLLPPPPASLPPSRPPPPGTSPPTHTPPSRRREIGGTSRTDQQIMDRSHEDSSLDIDEIAISMEDLITNKAFSWECCIYRVPARLRRLNEEAFTPRVVSIGPFHHGKENLKAMEHHKIMYLQQFLERSKVNVGDLINVFEGYETKLRDCYAEIETIDLSKEDFAKMIILDAVFIIMVLLKFVGESNESLHGEQIFFRPWKFVDVVWDICLLENQLPFFLLQKLFELYPIKNCTIMELTFDLLKEVWTNWVKEDSRERINCSGVLHFVDFLRMCQQPSKHHLPKDKTRFSSAPVPTAMELHQSGVKFKNPGRNSLFDIRFSNGILEIPQLEIHARTEILFKNLQAFEQCHHMYEDKFVSDYISFISCLVRAPNDVGVLARNENLKIMLNSDEVVSKLVYNLDKENVVSANNFLIGICEDLNSHCRKRRHNWMATLKQDYFKNPWTAISVAAAAFLLILTVTQTVMPESMVVGDGVQGACRQRSRRWHVPCRDCCL</sequence>
<dbReference type="InterPro" id="IPR004158">
    <property type="entry name" value="DUF247_pln"/>
</dbReference>
<protein>
    <submittedName>
        <fullName evidence="2">Uncharacterized protein</fullName>
    </submittedName>
</protein>
<dbReference type="EMBL" id="CAADRP010000136">
    <property type="protein sequence ID" value="VFU23753.1"/>
    <property type="molecule type" value="Genomic_DNA"/>
</dbReference>
<evidence type="ECO:0000256" key="1">
    <source>
        <dbReference type="SAM" id="MobiDB-lite"/>
    </source>
</evidence>
<feature type="compositionally biased region" description="Pro residues" evidence="1">
    <location>
        <begin position="15"/>
        <end position="53"/>
    </location>
</feature>
<dbReference type="AlphaFoldDB" id="A0A6N2K664"/>
<dbReference type="PANTHER" id="PTHR31170:SF17">
    <property type="match status" value="1"/>
</dbReference>
<feature type="region of interest" description="Disordered" evidence="1">
    <location>
        <begin position="1"/>
        <end position="79"/>
    </location>
</feature>
<proteinExistence type="predicted"/>
<accession>A0A6N2K664</accession>
<dbReference type="Pfam" id="PF03140">
    <property type="entry name" value="DUF247"/>
    <property type="match status" value="1"/>
</dbReference>
<evidence type="ECO:0000313" key="2">
    <source>
        <dbReference type="EMBL" id="VFU23753.1"/>
    </source>
</evidence>
<dbReference type="PANTHER" id="PTHR31170">
    <property type="entry name" value="BNAC04G53230D PROTEIN"/>
    <property type="match status" value="1"/>
</dbReference>
<name>A0A6N2K664_SALVM</name>
<reference evidence="2" key="1">
    <citation type="submission" date="2019-03" db="EMBL/GenBank/DDBJ databases">
        <authorList>
            <person name="Mank J."/>
            <person name="Almeida P."/>
        </authorList>
    </citation>
    <scope>NUCLEOTIDE SEQUENCE</scope>
    <source>
        <strain evidence="2">78183</strain>
    </source>
</reference>